<keyword evidence="1" id="KW-0472">Membrane</keyword>
<dbReference type="eggNOG" id="COG1366">
    <property type="taxonomic scope" value="Bacteria"/>
</dbReference>
<evidence type="ECO:0000259" key="2">
    <source>
        <dbReference type="PROSITE" id="PS50801"/>
    </source>
</evidence>
<dbReference type="Gene3D" id="3.30.450.20">
    <property type="entry name" value="PAS domain"/>
    <property type="match status" value="2"/>
</dbReference>
<evidence type="ECO:0000313" key="4">
    <source>
        <dbReference type="EMBL" id="ABU56984.1"/>
    </source>
</evidence>
<dbReference type="SUPFAM" id="SSF158472">
    <property type="entry name" value="HAMP domain-like"/>
    <property type="match status" value="1"/>
</dbReference>
<dbReference type="EMBL" id="CP000804">
    <property type="protein sequence ID" value="ABU56984.1"/>
    <property type="molecule type" value="Genomic_DNA"/>
</dbReference>
<keyword evidence="1" id="KW-1133">Transmembrane helix</keyword>
<sequence length="506" mass="54896">MRSIRTVWLTILLLFALLPMLVVGGVLSWIGRDLQIRQALSIQHEIAERSEALVVNFVEEALLEANILVRTPAFVNGSPEQQRALLSQTLFERNLFDSLVIADAAGVERLGVSRLGIARPDQLTNRASDPMFAAAVSTEQPTFGELRTHPLNGELLLPIALPYRFPGAASVTGVLFAEARMSRVIEQVVNIPVGMNGAVTLFNRNGQVIAHRNRDLIGRTVALPVTDEPQTLSGAAGTIVLMTLRDVVTGDYILRIAVEQPVDEVYQPFVQNLQIIAALVALTASAAVVGSMIVVQTITRPILRLAHVSEAISVGDLSQRVPVTRRDEIGLLQQNFNRMAENILAQQTALAARNAELEQSFQAQRRLFETVQQLSTPLLPVWEGVVVMPIIGHVDAERGRAILDALLHGIAERRARVAILDITGIATVDTSVIAILTRMMQASALIGATPMLAGISAVTAHLMVQEGAADLKVQTYRTLQSAIMAAIEGDRPFPLRVSNGRQPRTG</sequence>
<protein>
    <submittedName>
        <fullName evidence="4">Anti-sigma-factor antagonist</fullName>
    </submittedName>
</protein>
<evidence type="ECO:0000259" key="3">
    <source>
        <dbReference type="PROSITE" id="PS50885"/>
    </source>
</evidence>
<feature type="domain" description="HAMP" evidence="3">
    <location>
        <begin position="296"/>
        <end position="348"/>
    </location>
</feature>
<name>A7NHN7_ROSCS</name>
<evidence type="ECO:0000313" key="5">
    <source>
        <dbReference type="Proteomes" id="UP000000263"/>
    </source>
</evidence>
<reference evidence="4 5" key="1">
    <citation type="submission" date="2007-08" db="EMBL/GenBank/DDBJ databases">
        <title>Complete sequence of Roseiflexus castenholzii DSM 13941.</title>
        <authorList>
            <consortium name="US DOE Joint Genome Institute"/>
            <person name="Copeland A."/>
            <person name="Lucas S."/>
            <person name="Lapidus A."/>
            <person name="Barry K."/>
            <person name="Glavina del Rio T."/>
            <person name="Dalin E."/>
            <person name="Tice H."/>
            <person name="Pitluck S."/>
            <person name="Thompson L.S."/>
            <person name="Brettin T."/>
            <person name="Bruce D."/>
            <person name="Detter J.C."/>
            <person name="Han C."/>
            <person name="Tapia R."/>
            <person name="Schmutz J."/>
            <person name="Larimer F."/>
            <person name="Land M."/>
            <person name="Hauser L."/>
            <person name="Kyrpides N."/>
            <person name="Mikhailova N."/>
            <person name="Bryant D.A."/>
            <person name="Hanada S."/>
            <person name="Tsukatani Y."/>
            <person name="Richardson P."/>
        </authorList>
    </citation>
    <scope>NUCLEOTIDE SEQUENCE [LARGE SCALE GENOMIC DNA]</scope>
    <source>
        <strain evidence="5">DSM 13941 / HLO8</strain>
    </source>
</reference>
<dbReference type="Pfam" id="PF01740">
    <property type="entry name" value="STAS"/>
    <property type="match status" value="1"/>
</dbReference>
<dbReference type="InterPro" id="IPR051932">
    <property type="entry name" value="Bact_StressResp_Reg"/>
</dbReference>
<accession>A7NHN7</accession>
<feature type="transmembrane region" description="Helical" evidence="1">
    <location>
        <begin position="442"/>
        <end position="464"/>
    </location>
</feature>
<dbReference type="STRING" id="383372.Rcas_0868"/>
<keyword evidence="5" id="KW-1185">Reference proteome</keyword>
<dbReference type="PANTHER" id="PTHR33745">
    <property type="entry name" value="RSBT ANTAGONIST PROTEIN RSBS-RELATED"/>
    <property type="match status" value="1"/>
</dbReference>
<organism evidence="4 5">
    <name type="scientific">Roseiflexus castenholzii (strain DSM 13941 / HLO8)</name>
    <dbReference type="NCBI Taxonomy" id="383372"/>
    <lineage>
        <taxon>Bacteria</taxon>
        <taxon>Bacillati</taxon>
        <taxon>Chloroflexota</taxon>
        <taxon>Chloroflexia</taxon>
        <taxon>Chloroflexales</taxon>
        <taxon>Roseiflexineae</taxon>
        <taxon>Roseiflexaceae</taxon>
        <taxon>Roseiflexus</taxon>
    </lineage>
</organism>
<dbReference type="InterPro" id="IPR036513">
    <property type="entry name" value="STAS_dom_sf"/>
</dbReference>
<dbReference type="Pfam" id="PF00672">
    <property type="entry name" value="HAMP"/>
    <property type="match status" value="1"/>
</dbReference>
<gene>
    <name evidence="4" type="ordered locus">Rcas_0868</name>
</gene>
<dbReference type="PROSITE" id="PS50801">
    <property type="entry name" value="STAS"/>
    <property type="match status" value="1"/>
</dbReference>
<dbReference type="RefSeq" id="WP_012119414.1">
    <property type="nucleotide sequence ID" value="NC_009767.1"/>
</dbReference>
<dbReference type="eggNOG" id="COG5000">
    <property type="taxonomic scope" value="Bacteria"/>
</dbReference>
<feature type="domain" description="STAS" evidence="2">
    <location>
        <begin position="375"/>
        <end position="486"/>
    </location>
</feature>
<dbReference type="SUPFAM" id="SSF52091">
    <property type="entry name" value="SpoIIaa-like"/>
    <property type="match status" value="1"/>
</dbReference>
<evidence type="ECO:0000256" key="1">
    <source>
        <dbReference type="SAM" id="Phobius"/>
    </source>
</evidence>
<dbReference type="SMART" id="SM00304">
    <property type="entry name" value="HAMP"/>
    <property type="match status" value="1"/>
</dbReference>
<dbReference type="GO" id="GO:0007165">
    <property type="term" value="P:signal transduction"/>
    <property type="evidence" value="ECO:0007669"/>
    <property type="project" value="InterPro"/>
</dbReference>
<dbReference type="Proteomes" id="UP000000263">
    <property type="component" value="Chromosome"/>
</dbReference>
<proteinExistence type="predicted"/>
<dbReference type="KEGG" id="rca:Rcas_0868"/>
<dbReference type="PROSITE" id="PS50885">
    <property type="entry name" value="HAMP"/>
    <property type="match status" value="1"/>
</dbReference>
<dbReference type="GO" id="GO:0016020">
    <property type="term" value="C:membrane"/>
    <property type="evidence" value="ECO:0007669"/>
    <property type="project" value="InterPro"/>
</dbReference>
<dbReference type="InterPro" id="IPR003660">
    <property type="entry name" value="HAMP_dom"/>
</dbReference>
<dbReference type="CDD" id="cd07041">
    <property type="entry name" value="STAS_RsbR_RsbS_like"/>
    <property type="match status" value="1"/>
</dbReference>
<feature type="transmembrane region" description="Helical" evidence="1">
    <location>
        <begin position="275"/>
        <end position="295"/>
    </location>
</feature>
<dbReference type="CDD" id="cd06225">
    <property type="entry name" value="HAMP"/>
    <property type="match status" value="1"/>
</dbReference>
<dbReference type="Gene3D" id="3.30.750.24">
    <property type="entry name" value="STAS domain"/>
    <property type="match status" value="1"/>
</dbReference>
<dbReference type="InterPro" id="IPR002645">
    <property type="entry name" value="STAS_dom"/>
</dbReference>
<dbReference type="Gene3D" id="1.10.8.500">
    <property type="entry name" value="HAMP domain in histidine kinase"/>
    <property type="match status" value="1"/>
</dbReference>
<dbReference type="HOGENOM" id="CLU_538490_0_0_0"/>
<keyword evidence="1" id="KW-0812">Transmembrane</keyword>
<dbReference type="AlphaFoldDB" id="A7NHN7"/>